<feature type="transmembrane region" description="Helical" evidence="1">
    <location>
        <begin position="20"/>
        <end position="37"/>
    </location>
</feature>
<reference evidence="2 3" key="1">
    <citation type="journal article" date="2016" name="Environ. Microbiol.">
        <title>Genomic resolution of a cold subsurface aquifer community provides metabolic insights for novel microbes adapted to high CO concentrations.</title>
        <authorList>
            <person name="Probst A.J."/>
            <person name="Castelle C.J."/>
            <person name="Singh A."/>
            <person name="Brown C.T."/>
            <person name="Anantharaman K."/>
            <person name="Sharon I."/>
            <person name="Hug L.A."/>
            <person name="Burstein D."/>
            <person name="Emerson J.B."/>
            <person name="Thomas B.C."/>
            <person name="Banfield J.F."/>
        </authorList>
    </citation>
    <scope>NUCLEOTIDE SEQUENCE [LARGE SCALE GENOMIC DNA]</scope>
    <source>
        <strain evidence="2">CG2_30_33_16</strain>
    </source>
</reference>
<protein>
    <submittedName>
        <fullName evidence="2">Uncharacterized protein</fullName>
    </submittedName>
</protein>
<dbReference type="EMBL" id="MNZM01000100">
    <property type="protein sequence ID" value="OIP82953.1"/>
    <property type="molecule type" value="Genomic_DNA"/>
</dbReference>
<keyword evidence="1" id="KW-0812">Transmembrane</keyword>
<evidence type="ECO:0000313" key="2">
    <source>
        <dbReference type="EMBL" id="OIP82953.1"/>
    </source>
</evidence>
<comment type="caution">
    <text evidence="2">The sequence shown here is derived from an EMBL/GenBank/DDBJ whole genome shotgun (WGS) entry which is preliminary data.</text>
</comment>
<sequence>MEKYLKVELDHIHLMRGGDILIHCLWIEKIMVALIILKKHPRIVRKFNQPISYKIPMVMVKERCVYWKKDFSHIIEEFIKIFNPVIDIRNKLKQIYIKRNILSHSNIKLGQKYFLYRPKNRKKLIEAGEVFNLNKIPNQANPIVLKIDYSNEINYINDFNIIQFLDQQYFLKEAVKLDVIYSHLR</sequence>
<name>A0A1J5HCL4_9BACT</name>
<gene>
    <name evidence="2" type="ORF">AUK04_03995</name>
</gene>
<organism evidence="2 3">
    <name type="scientific">Candidatus Roizmanbacteria bacterium CG2_30_33_16</name>
    <dbReference type="NCBI Taxonomy" id="1805340"/>
    <lineage>
        <taxon>Bacteria</taxon>
        <taxon>Candidatus Roizmaniibacteriota</taxon>
    </lineage>
</organism>
<keyword evidence="1" id="KW-1133">Transmembrane helix</keyword>
<keyword evidence="1" id="KW-0472">Membrane</keyword>
<evidence type="ECO:0000313" key="3">
    <source>
        <dbReference type="Proteomes" id="UP000183758"/>
    </source>
</evidence>
<dbReference type="Proteomes" id="UP000183758">
    <property type="component" value="Unassembled WGS sequence"/>
</dbReference>
<proteinExistence type="predicted"/>
<accession>A0A1J5HCL4</accession>
<dbReference type="AlphaFoldDB" id="A0A1J5HCL4"/>
<evidence type="ECO:0000256" key="1">
    <source>
        <dbReference type="SAM" id="Phobius"/>
    </source>
</evidence>